<evidence type="ECO:0000313" key="2">
    <source>
        <dbReference type="Proteomes" id="UP000035722"/>
    </source>
</evidence>
<organism evidence="1 2">
    <name type="scientific">Pseudarthrobacter siccitolerans</name>
    <dbReference type="NCBI Taxonomy" id="861266"/>
    <lineage>
        <taxon>Bacteria</taxon>
        <taxon>Bacillati</taxon>
        <taxon>Actinomycetota</taxon>
        <taxon>Actinomycetes</taxon>
        <taxon>Micrococcales</taxon>
        <taxon>Micrococcaceae</taxon>
        <taxon>Pseudarthrobacter</taxon>
    </lineage>
</organism>
<comment type="caution">
    <text evidence="1">The sequence shown here is derived from an EMBL/GenBank/DDBJ whole genome shotgun (WGS) entry which is preliminary data.</text>
</comment>
<protein>
    <submittedName>
        <fullName evidence="1">Uncharacterized protein</fullName>
    </submittedName>
</protein>
<name>A0A024H7L2_9MICC</name>
<accession>A0A024H7L2</accession>
<keyword evidence="2" id="KW-1185">Reference proteome</keyword>
<reference evidence="2" key="1">
    <citation type="journal article" date="2014" name="Genome Announc.">
        <title>Genome Sequence of Arthrobacter siccitolerans 4J27, a Xeroprotectant-Producing Desiccation-Tolerant Microorganism.</title>
        <authorList>
            <person name="Manzanera M."/>
            <person name="Santa-Cruz-Calvo L."/>
            <person name="Vilchez J.I."/>
            <person name="Garcia-Fontana C."/>
            <person name="Silva-Castro G.A."/>
            <person name="Calvo C."/>
            <person name="Gonzalez-Lopez J."/>
        </authorList>
    </citation>
    <scope>NUCLEOTIDE SEQUENCE [LARGE SCALE GENOMIC DNA]</scope>
    <source>
        <strain evidence="2">4J27</strain>
    </source>
</reference>
<dbReference type="Proteomes" id="UP000035722">
    <property type="component" value="Unassembled WGS sequence"/>
</dbReference>
<dbReference type="EMBL" id="CAQI01000053">
    <property type="protein sequence ID" value="CCQ48150.1"/>
    <property type="molecule type" value="Genomic_DNA"/>
</dbReference>
<proteinExistence type="predicted"/>
<evidence type="ECO:0000313" key="1">
    <source>
        <dbReference type="EMBL" id="CCQ48150.1"/>
    </source>
</evidence>
<gene>
    <name evidence="1" type="ORF">ARTSIC4J27_4147</name>
</gene>
<dbReference type="AlphaFoldDB" id="A0A024H7L2"/>
<sequence length="49" mass="5871">MSLRANDAQNYVGMVESKTSDGLMIWMRDEINERRLFHFQDCRSVHLLR</sequence>